<dbReference type="KEGG" id="gtt:GUITHDRAFT_146859"/>
<evidence type="ECO:0000256" key="3">
    <source>
        <dbReference type="ARBA" id="ARBA00022694"/>
    </source>
</evidence>
<feature type="compositionally biased region" description="Basic and acidic residues" evidence="9">
    <location>
        <begin position="326"/>
        <end position="345"/>
    </location>
</feature>
<dbReference type="SUPFAM" id="SSF56281">
    <property type="entry name" value="Metallo-hydrolase/oxidoreductase"/>
    <property type="match status" value="1"/>
</dbReference>
<dbReference type="HOGENOM" id="CLU_031317_2_2_1"/>
<reference evidence="12" key="2">
    <citation type="submission" date="2012-11" db="EMBL/GenBank/DDBJ databases">
        <authorList>
            <person name="Kuo A."/>
            <person name="Curtis B.A."/>
            <person name="Tanifuji G."/>
            <person name="Burki F."/>
            <person name="Gruber A."/>
            <person name="Irimia M."/>
            <person name="Maruyama S."/>
            <person name="Arias M.C."/>
            <person name="Ball S.G."/>
            <person name="Gile G.H."/>
            <person name="Hirakawa Y."/>
            <person name="Hopkins J.F."/>
            <person name="Rensing S.A."/>
            <person name="Schmutz J."/>
            <person name="Symeonidi A."/>
            <person name="Elias M."/>
            <person name="Eveleigh R.J."/>
            <person name="Herman E.K."/>
            <person name="Klute M.J."/>
            <person name="Nakayama T."/>
            <person name="Obornik M."/>
            <person name="Reyes-Prieto A."/>
            <person name="Armbrust E.V."/>
            <person name="Aves S.J."/>
            <person name="Beiko R.G."/>
            <person name="Coutinho P."/>
            <person name="Dacks J.B."/>
            <person name="Durnford D.G."/>
            <person name="Fast N.M."/>
            <person name="Green B.R."/>
            <person name="Grisdale C."/>
            <person name="Hempe F."/>
            <person name="Henrissat B."/>
            <person name="Hoppner M.P."/>
            <person name="Ishida K.-I."/>
            <person name="Kim E."/>
            <person name="Koreny L."/>
            <person name="Kroth P.G."/>
            <person name="Liu Y."/>
            <person name="Malik S.-B."/>
            <person name="Maier U.G."/>
            <person name="McRose D."/>
            <person name="Mock T."/>
            <person name="Neilson J.A."/>
            <person name="Onodera N.T."/>
            <person name="Poole A.M."/>
            <person name="Pritham E.J."/>
            <person name="Richards T.A."/>
            <person name="Rocap G."/>
            <person name="Roy S.W."/>
            <person name="Sarai C."/>
            <person name="Schaack S."/>
            <person name="Shirato S."/>
            <person name="Slamovits C.H."/>
            <person name="Spencer D.F."/>
            <person name="Suzuki S."/>
            <person name="Worden A.Z."/>
            <person name="Zauner S."/>
            <person name="Barry K."/>
            <person name="Bell C."/>
            <person name="Bharti A.K."/>
            <person name="Crow J.A."/>
            <person name="Grimwood J."/>
            <person name="Kramer R."/>
            <person name="Lindquist E."/>
            <person name="Lucas S."/>
            <person name="Salamov A."/>
            <person name="McFadden G.I."/>
            <person name="Lane C.E."/>
            <person name="Keeling P.J."/>
            <person name="Gray M.W."/>
            <person name="Grigoriev I.V."/>
            <person name="Archibald J.M."/>
        </authorList>
    </citation>
    <scope>NUCLEOTIDE SEQUENCE</scope>
    <source>
        <strain evidence="12">CCMP2712</strain>
    </source>
</reference>
<dbReference type="RefSeq" id="XP_005821931.1">
    <property type="nucleotide sequence ID" value="XM_005821874.1"/>
</dbReference>
<evidence type="ECO:0000256" key="7">
    <source>
        <dbReference type="ARBA" id="ARBA00022801"/>
    </source>
</evidence>
<organism evidence="10">
    <name type="scientific">Guillardia theta (strain CCMP2712)</name>
    <name type="common">Cryptophyte</name>
    <dbReference type="NCBI Taxonomy" id="905079"/>
    <lineage>
        <taxon>Eukaryota</taxon>
        <taxon>Cryptophyceae</taxon>
        <taxon>Pyrenomonadales</taxon>
        <taxon>Geminigeraceae</taxon>
        <taxon>Guillardia</taxon>
    </lineage>
</organism>
<dbReference type="PANTHER" id="PTHR46018:SF2">
    <property type="entry name" value="ZINC PHOSPHODIESTERASE ELAC PROTEIN 1"/>
    <property type="match status" value="1"/>
</dbReference>
<accession>L1IFB8</accession>
<dbReference type="Proteomes" id="UP000011087">
    <property type="component" value="Unassembled WGS sequence"/>
</dbReference>
<comment type="cofactor">
    <cofactor evidence="1">
        <name>Zn(2+)</name>
        <dbReference type="ChEBI" id="CHEBI:29105"/>
    </cofactor>
</comment>
<evidence type="ECO:0000256" key="1">
    <source>
        <dbReference type="ARBA" id="ARBA00001947"/>
    </source>
</evidence>
<dbReference type="EMBL" id="JH993100">
    <property type="protein sequence ID" value="EKX34951.1"/>
    <property type="molecule type" value="Genomic_DNA"/>
</dbReference>
<dbReference type="AlphaFoldDB" id="L1IFB8"/>
<evidence type="ECO:0000313" key="10">
    <source>
        <dbReference type="EMBL" id="EKX34951.1"/>
    </source>
</evidence>
<keyword evidence="5" id="KW-0479">Metal-binding</keyword>
<keyword evidence="6" id="KW-0255">Endonuclease</keyword>
<evidence type="ECO:0000256" key="9">
    <source>
        <dbReference type="SAM" id="MobiDB-lite"/>
    </source>
</evidence>
<evidence type="ECO:0000313" key="11">
    <source>
        <dbReference type="EnsemblProtists" id="EKX34951"/>
    </source>
</evidence>
<keyword evidence="12" id="KW-1185">Reference proteome</keyword>
<keyword evidence="7" id="KW-0378">Hydrolase</keyword>
<sequence>MAAACMERVSFLGTGSGSGEGGRRGFSSLVLTTKKGSLVMVDCGEGTQLQMRRTYFQGPPGTKCIPALKMSRVRAVLITHLHGDHCFGLFGLLTTISMQRMRRRLVLVGPTGLEKLVTSVLSVSGNSDEELALRFIELDPTVPHELELELEGEEGKEGLAVHATPLQHSMPALGYILLEKEQPRELDARKAMGMGAKGKELGLLRAGQDVTVNDMLIRSEDVLLPAPRRRMIAVLQDTCGSEEALEFLRQRRRDFDFPVLIHEATHEAALRELSLSWGHSTSEMAGEFAGRCGAQQLVLTHFSPRYSSCPMREFLRSGGEEEEEEEKKKQGEEGQRRCGAGKKEGVSACCAQRI</sequence>
<name>L1IFB8_GUITC</name>
<keyword evidence="4" id="KW-0540">Nuclease</keyword>
<evidence type="ECO:0000256" key="4">
    <source>
        <dbReference type="ARBA" id="ARBA00022722"/>
    </source>
</evidence>
<protein>
    <submittedName>
        <fullName evidence="10 11">Uncharacterized protein</fullName>
    </submittedName>
</protein>
<keyword evidence="8" id="KW-0862">Zinc</keyword>
<dbReference type="PaxDb" id="55529-EKX34951"/>
<dbReference type="eggNOG" id="KOG2121">
    <property type="taxonomic scope" value="Eukaryota"/>
</dbReference>
<dbReference type="InterPro" id="IPR036866">
    <property type="entry name" value="RibonucZ/Hydroxyglut_hydro"/>
</dbReference>
<dbReference type="PANTHER" id="PTHR46018">
    <property type="entry name" value="ZINC PHOSPHODIESTERASE ELAC PROTEIN 1"/>
    <property type="match status" value="1"/>
</dbReference>
<dbReference type="EnsemblProtists" id="EKX34951">
    <property type="protein sequence ID" value="EKX34951"/>
    <property type="gene ID" value="GUITHDRAFT_146859"/>
</dbReference>
<proteinExistence type="inferred from homology"/>
<dbReference type="Gene3D" id="3.60.15.10">
    <property type="entry name" value="Ribonuclease Z/Hydroxyacylglutathione hydrolase-like"/>
    <property type="match status" value="1"/>
</dbReference>
<dbReference type="Pfam" id="PF23023">
    <property type="entry name" value="Anti-Pycsar_Apyc1"/>
    <property type="match status" value="1"/>
</dbReference>
<dbReference type="OrthoDB" id="527344at2759"/>
<dbReference type="GO" id="GO:0046872">
    <property type="term" value="F:metal ion binding"/>
    <property type="evidence" value="ECO:0007669"/>
    <property type="project" value="UniProtKB-KW"/>
</dbReference>
<keyword evidence="3" id="KW-0819">tRNA processing</keyword>
<reference evidence="10 12" key="1">
    <citation type="journal article" date="2012" name="Nature">
        <title>Algal genomes reveal evolutionary mosaicism and the fate of nucleomorphs.</title>
        <authorList>
            <consortium name="DOE Joint Genome Institute"/>
            <person name="Curtis B.A."/>
            <person name="Tanifuji G."/>
            <person name="Burki F."/>
            <person name="Gruber A."/>
            <person name="Irimia M."/>
            <person name="Maruyama S."/>
            <person name="Arias M.C."/>
            <person name="Ball S.G."/>
            <person name="Gile G.H."/>
            <person name="Hirakawa Y."/>
            <person name="Hopkins J.F."/>
            <person name="Kuo A."/>
            <person name="Rensing S.A."/>
            <person name="Schmutz J."/>
            <person name="Symeonidi A."/>
            <person name="Elias M."/>
            <person name="Eveleigh R.J."/>
            <person name="Herman E.K."/>
            <person name="Klute M.J."/>
            <person name="Nakayama T."/>
            <person name="Obornik M."/>
            <person name="Reyes-Prieto A."/>
            <person name="Armbrust E.V."/>
            <person name="Aves S.J."/>
            <person name="Beiko R.G."/>
            <person name="Coutinho P."/>
            <person name="Dacks J.B."/>
            <person name="Durnford D.G."/>
            <person name="Fast N.M."/>
            <person name="Green B.R."/>
            <person name="Grisdale C.J."/>
            <person name="Hempel F."/>
            <person name="Henrissat B."/>
            <person name="Hoppner M.P."/>
            <person name="Ishida K."/>
            <person name="Kim E."/>
            <person name="Koreny L."/>
            <person name="Kroth P.G."/>
            <person name="Liu Y."/>
            <person name="Malik S.B."/>
            <person name="Maier U.G."/>
            <person name="McRose D."/>
            <person name="Mock T."/>
            <person name="Neilson J.A."/>
            <person name="Onodera N.T."/>
            <person name="Poole A.M."/>
            <person name="Pritham E.J."/>
            <person name="Richards T.A."/>
            <person name="Rocap G."/>
            <person name="Roy S.W."/>
            <person name="Sarai C."/>
            <person name="Schaack S."/>
            <person name="Shirato S."/>
            <person name="Slamovits C.H."/>
            <person name="Spencer D.F."/>
            <person name="Suzuki S."/>
            <person name="Worden A.Z."/>
            <person name="Zauner S."/>
            <person name="Barry K."/>
            <person name="Bell C."/>
            <person name="Bharti A.K."/>
            <person name="Crow J.A."/>
            <person name="Grimwood J."/>
            <person name="Kramer R."/>
            <person name="Lindquist E."/>
            <person name="Lucas S."/>
            <person name="Salamov A."/>
            <person name="McFadden G.I."/>
            <person name="Lane C.E."/>
            <person name="Keeling P.J."/>
            <person name="Gray M.W."/>
            <person name="Grigoriev I.V."/>
            <person name="Archibald J.M."/>
        </authorList>
    </citation>
    <scope>NUCLEOTIDE SEQUENCE</scope>
    <source>
        <strain evidence="10 12">CCMP2712</strain>
    </source>
</reference>
<evidence type="ECO:0000256" key="2">
    <source>
        <dbReference type="ARBA" id="ARBA00011738"/>
    </source>
</evidence>
<feature type="region of interest" description="Disordered" evidence="9">
    <location>
        <begin position="317"/>
        <end position="354"/>
    </location>
</feature>
<comment type="subunit">
    <text evidence="2">Homodimer.</text>
</comment>
<evidence type="ECO:0000256" key="5">
    <source>
        <dbReference type="ARBA" id="ARBA00022723"/>
    </source>
</evidence>
<evidence type="ECO:0000313" key="12">
    <source>
        <dbReference type="Proteomes" id="UP000011087"/>
    </source>
</evidence>
<gene>
    <name evidence="10" type="ORF">GUITHDRAFT_146859</name>
</gene>
<evidence type="ECO:0000256" key="6">
    <source>
        <dbReference type="ARBA" id="ARBA00022759"/>
    </source>
</evidence>
<dbReference type="OMA" id="IWLTHIS"/>
<reference evidence="11" key="3">
    <citation type="submission" date="2015-06" db="UniProtKB">
        <authorList>
            <consortium name="EnsemblProtists"/>
        </authorList>
    </citation>
    <scope>IDENTIFICATION</scope>
</reference>
<dbReference type="GeneID" id="17291669"/>
<dbReference type="GO" id="GO:0042781">
    <property type="term" value="F:3'-tRNA processing endoribonuclease activity"/>
    <property type="evidence" value="ECO:0007669"/>
    <property type="project" value="TreeGrafter"/>
</dbReference>
<dbReference type="STRING" id="905079.L1IFB8"/>
<dbReference type="InterPro" id="IPR013471">
    <property type="entry name" value="RNase_Z/BN"/>
</dbReference>
<evidence type="ECO:0000256" key="8">
    <source>
        <dbReference type="ARBA" id="ARBA00022833"/>
    </source>
</evidence>
<dbReference type="GO" id="GO:0005634">
    <property type="term" value="C:nucleus"/>
    <property type="evidence" value="ECO:0007669"/>
    <property type="project" value="TreeGrafter"/>
</dbReference>
<dbReference type="HAMAP" id="MF_01818">
    <property type="entry name" value="RNase_Z_BN"/>
    <property type="match status" value="1"/>
</dbReference>